<evidence type="ECO:0000313" key="2">
    <source>
        <dbReference type="Proteomes" id="UP000663879"/>
    </source>
</evidence>
<sequence>TICAGFGCGSGGIVDVGKPDPVCGSSLYGCHNIAGSLVGCYNPQTATCFFGGNMCPKPLMVCVNLQSPSQGAPCYDPGVYQCLNGNLQPLSGK</sequence>
<dbReference type="Proteomes" id="UP000663879">
    <property type="component" value="Unassembled WGS sequence"/>
</dbReference>
<dbReference type="AlphaFoldDB" id="A0A814RN34"/>
<protein>
    <submittedName>
        <fullName evidence="1">Uncharacterized protein</fullName>
    </submittedName>
</protein>
<keyword evidence="2" id="KW-1185">Reference proteome</keyword>
<organism evidence="1 2">
    <name type="scientific">Brachionus calyciflorus</name>
    <dbReference type="NCBI Taxonomy" id="104777"/>
    <lineage>
        <taxon>Eukaryota</taxon>
        <taxon>Metazoa</taxon>
        <taxon>Spiralia</taxon>
        <taxon>Gnathifera</taxon>
        <taxon>Rotifera</taxon>
        <taxon>Eurotatoria</taxon>
        <taxon>Monogononta</taxon>
        <taxon>Pseudotrocha</taxon>
        <taxon>Ploima</taxon>
        <taxon>Brachionidae</taxon>
        <taxon>Brachionus</taxon>
    </lineage>
</organism>
<dbReference type="EMBL" id="CAJNOC010009940">
    <property type="protein sequence ID" value="CAF1134812.1"/>
    <property type="molecule type" value="Genomic_DNA"/>
</dbReference>
<reference evidence="1" key="1">
    <citation type="submission" date="2021-02" db="EMBL/GenBank/DDBJ databases">
        <authorList>
            <person name="Nowell W R."/>
        </authorList>
    </citation>
    <scope>NUCLEOTIDE SEQUENCE</scope>
    <source>
        <strain evidence="1">Ploen Becks lab</strain>
    </source>
</reference>
<gene>
    <name evidence="1" type="ORF">OXX778_LOCUS22637</name>
</gene>
<proteinExistence type="predicted"/>
<accession>A0A814RN34</accession>
<name>A0A814RN34_9BILA</name>
<comment type="caution">
    <text evidence="1">The sequence shown here is derived from an EMBL/GenBank/DDBJ whole genome shotgun (WGS) entry which is preliminary data.</text>
</comment>
<feature type="non-terminal residue" evidence="1">
    <location>
        <position position="1"/>
    </location>
</feature>
<evidence type="ECO:0000313" key="1">
    <source>
        <dbReference type="EMBL" id="CAF1134812.1"/>
    </source>
</evidence>